<feature type="compositionally biased region" description="Acidic residues" evidence="6">
    <location>
        <begin position="292"/>
        <end position="307"/>
    </location>
</feature>
<dbReference type="Proteomes" id="UP001530315">
    <property type="component" value="Unassembled WGS sequence"/>
</dbReference>
<evidence type="ECO:0000313" key="9">
    <source>
        <dbReference type="Proteomes" id="UP001530315"/>
    </source>
</evidence>
<dbReference type="PANTHER" id="PTHR10869">
    <property type="entry name" value="PROLYL 4-HYDROXYLASE ALPHA SUBUNIT"/>
    <property type="match status" value="1"/>
</dbReference>
<evidence type="ECO:0000259" key="7">
    <source>
        <dbReference type="PROSITE" id="PS51471"/>
    </source>
</evidence>
<evidence type="ECO:0000256" key="6">
    <source>
        <dbReference type="SAM" id="MobiDB-lite"/>
    </source>
</evidence>
<sequence>MKNSLVKAAAAASLLSQSRRSAASFSPRARRTTIATAGRRTIVASSSSSSSSSSRVLPAPPFHPLGPPWYLSELSVGCTTRCRLPSTSTAAAHPSVVDDDYDGATITRLSSMPDVFLVRDAMSSSDVATLMDGANRRGMKVAGIRRGGGGDDDENNNVVRRGSYLTWIDPFDFDSSVDDDDGGGGPSYCGGFAPEDDGGGDDRGMMTTTVPAPLASVAWDAMSTSRLRFSHDAMNDAMNDRRDLIARAEDVQVARYDPGGGYDYHHDGYGRYLTVLTYLNGVGGTYFPYGDGDGDGDDDDENDDQADGIDGGRGIGGEESNRRCASGGDDVALLTTATSGGFVDEKRGILIVGKEGSDAYTTSTNFQSPSSSSVDRRDHHLAVHPKNIVNIRPGDAIAFYNYDIDGARDMRTLHCSLTVPEEKWIATCWFRSEDLTGPFGSLKKARMMDEWIAKTS</sequence>
<feature type="domain" description="Fe2OG dioxygenase" evidence="7">
    <location>
        <begin position="247"/>
        <end position="432"/>
    </location>
</feature>
<evidence type="ECO:0000313" key="8">
    <source>
        <dbReference type="EMBL" id="KAL3796844.1"/>
    </source>
</evidence>
<dbReference type="InterPro" id="IPR005123">
    <property type="entry name" value="Oxoglu/Fe-dep_dioxygenase_dom"/>
</dbReference>
<keyword evidence="2" id="KW-0479">Metal-binding</keyword>
<keyword evidence="3" id="KW-0223">Dioxygenase</keyword>
<evidence type="ECO:0000256" key="3">
    <source>
        <dbReference type="ARBA" id="ARBA00022964"/>
    </source>
</evidence>
<protein>
    <recommendedName>
        <fullName evidence="7">Fe2OG dioxygenase domain-containing protein</fullName>
    </recommendedName>
</protein>
<dbReference type="PANTHER" id="PTHR10869:SF236">
    <property type="entry name" value="PROLYL 4-HYDROXYLASE ALPHA SUBUNIT DOMAIN-CONTAINING PROTEIN"/>
    <property type="match status" value="1"/>
</dbReference>
<dbReference type="EMBL" id="JALLAZ020000371">
    <property type="protein sequence ID" value="KAL3796844.1"/>
    <property type="molecule type" value="Genomic_DNA"/>
</dbReference>
<evidence type="ECO:0000256" key="4">
    <source>
        <dbReference type="ARBA" id="ARBA00023002"/>
    </source>
</evidence>
<comment type="cofactor">
    <cofactor evidence="1">
        <name>L-ascorbate</name>
        <dbReference type="ChEBI" id="CHEBI:38290"/>
    </cofactor>
</comment>
<dbReference type="AlphaFoldDB" id="A0ABD3QAB2"/>
<dbReference type="GO" id="GO:0046872">
    <property type="term" value="F:metal ion binding"/>
    <property type="evidence" value="ECO:0007669"/>
    <property type="project" value="UniProtKB-KW"/>
</dbReference>
<dbReference type="SMART" id="SM00702">
    <property type="entry name" value="P4Hc"/>
    <property type="match status" value="1"/>
</dbReference>
<comment type="caution">
    <text evidence="8">The sequence shown here is derived from an EMBL/GenBank/DDBJ whole genome shotgun (WGS) entry which is preliminary data.</text>
</comment>
<accession>A0ABD3QAB2</accession>
<dbReference type="PROSITE" id="PS51471">
    <property type="entry name" value="FE2OG_OXY"/>
    <property type="match status" value="1"/>
</dbReference>
<name>A0ABD3QAB2_9STRA</name>
<keyword evidence="4" id="KW-0560">Oxidoreductase</keyword>
<dbReference type="InterPro" id="IPR045054">
    <property type="entry name" value="P4HA-like"/>
</dbReference>
<organism evidence="8 9">
    <name type="scientific">Stephanodiscus triporus</name>
    <dbReference type="NCBI Taxonomy" id="2934178"/>
    <lineage>
        <taxon>Eukaryota</taxon>
        <taxon>Sar</taxon>
        <taxon>Stramenopiles</taxon>
        <taxon>Ochrophyta</taxon>
        <taxon>Bacillariophyta</taxon>
        <taxon>Coscinodiscophyceae</taxon>
        <taxon>Thalassiosirophycidae</taxon>
        <taxon>Stephanodiscales</taxon>
        <taxon>Stephanodiscaceae</taxon>
        <taxon>Stephanodiscus</taxon>
    </lineage>
</organism>
<dbReference type="GO" id="GO:0051213">
    <property type="term" value="F:dioxygenase activity"/>
    <property type="evidence" value="ECO:0007669"/>
    <property type="project" value="UniProtKB-KW"/>
</dbReference>
<evidence type="ECO:0000256" key="5">
    <source>
        <dbReference type="ARBA" id="ARBA00023004"/>
    </source>
</evidence>
<keyword evidence="9" id="KW-1185">Reference proteome</keyword>
<reference evidence="8 9" key="1">
    <citation type="submission" date="2024-10" db="EMBL/GenBank/DDBJ databases">
        <title>Updated reference genomes for cyclostephanoid diatoms.</title>
        <authorList>
            <person name="Roberts W.R."/>
            <person name="Alverson A.J."/>
        </authorList>
    </citation>
    <scope>NUCLEOTIDE SEQUENCE [LARGE SCALE GENOMIC DNA]</scope>
    <source>
        <strain evidence="8 9">AJA276-08</strain>
    </source>
</reference>
<feature type="region of interest" description="Disordered" evidence="6">
    <location>
        <begin position="289"/>
        <end position="325"/>
    </location>
</feature>
<keyword evidence="5" id="KW-0408">Iron</keyword>
<dbReference type="InterPro" id="IPR006620">
    <property type="entry name" value="Pro_4_hyd_alph"/>
</dbReference>
<evidence type="ECO:0000256" key="2">
    <source>
        <dbReference type="ARBA" id="ARBA00022723"/>
    </source>
</evidence>
<proteinExistence type="predicted"/>
<evidence type="ECO:0000256" key="1">
    <source>
        <dbReference type="ARBA" id="ARBA00001961"/>
    </source>
</evidence>
<dbReference type="Gene3D" id="2.60.120.620">
    <property type="entry name" value="q2cbj1_9rhob like domain"/>
    <property type="match status" value="1"/>
</dbReference>
<gene>
    <name evidence="8" type="ORF">ACHAW5_002530</name>
</gene>